<name>A0A6A6DUZ1_9PEZI</name>
<dbReference type="GO" id="GO:0004674">
    <property type="term" value="F:protein serine/threonine kinase activity"/>
    <property type="evidence" value="ECO:0007669"/>
    <property type="project" value="UniProtKB-KW"/>
</dbReference>
<dbReference type="EC" id="2.7.11.1" evidence="1"/>
<evidence type="ECO:0000313" key="11">
    <source>
        <dbReference type="EMBL" id="KAF2181496.1"/>
    </source>
</evidence>
<dbReference type="PANTHER" id="PTHR43671">
    <property type="entry name" value="SERINE/THREONINE-PROTEIN KINASE NEK"/>
    <property type="match status" value="1"/>
</dbReference>
<keyword evidence="5 11" id="KW-0418">Kinase</keyword>
<dbReference type="SMART" id="SM00220">
    <property type="entry name" value="S_TKc"/>
    <property type="match status" value="1"/>
</dbReference>
<feature type="region of interest" description="Disordered" evidence="9">
    <location>
        <begin position="343"/>
        <end position="527"/>
    </location>
</feature>
<evidence type="ECO:0000256" key="7">
    <source>
        <dbReference type="ARBA" id="ARBA00047899"/>
    </source>
</evidence>
<evidence type="ECO:0000256" key="2">
    <source>
        <dbReference type="ARBA" id="ARBA00022527"/>
    </source>
</evidence>
<dbReference type="Gene3D" id="1.10.510.10">
    <property type="entry name" value="Transferase(Phosphotransferase) domain 1"/>
    <property type="match status" value="1"/>
</dbReference>
<evidence type="ECO:0000256" key="8">
    <source>
        <dbReference type="ARBA" id="ARBA00048679"/>
    </source>
</evidence>
<keyword evidence="2" id="KW-0723">Serine/threonine-protein kinase</keyword>
<dbReference type="PROSITE" id="PS50011">
    <property type="entry name" value="PROTEIN_KINASE_DOM"/>
    <property type="match status" value="1"/>
</dbReference>
<keyword evidence="3" id="KW-0808">Transferase</keyword>
<dbReference type="InterPro" id="IPR000719">
    <property type="entry name" value="Prot_kinase_dom"/>
</dbReference>
<dbReference type="CDD" id="cd00180">
    <property type="entry name" value="PKc"/>
    <property type="match status" value="1"/>
</dbReference>
<comment type="catalytic activity">
    <reaction evidence="7">
        <text>L-threonyl-[protein] + ATP = O-phospho-L-threonyl-[protein] + ADP + H(+)</text>
        <dbReference type="Rhea" id="RHEA:46608"/>
        <dbReference type="Rhea" id="RHEA-COMP:11060"/>
        <dbReference type="Rhea" id="RHEA-COMP:11605"/>
        <dbReference type="ChEBI" id="CHEBI:15378"/>
        <dbReference type="ChEBI" id="CHEBI:30013"/>
        <dbReference type="ChEBI" id="CHEBI:30616"/>
        <dbReference type="ChEBI" id="CHEBI:61977"/>
        <dbReference type="ChEBI" id="CHEBI:456216"/>
        <dbReference type="EC" id="2.7.11.1"/>
    </reaction>
</comment>
<keyword evidence="6" id="KW-0067">ATP-binding</keyword>
<organism evidence="11 12">
    <name type="scientific">Zopfia rhizophila CBS 207.26</name>
    <dbReference type="NCBI Taxonomy" id="1314779"/>
    <lineage>
        <taxon>Eukaryota</taxon>
        <taxon>Fungi</taxon>
        <taxon>Dikarya</taxon>
        <taxon>Ascomycota</taxon>
        <taxon>Pezizomycotina</taxon>
        <taxon>Dothideomycetes</taxon>
        <taxon>Dothideomycetes incertae sedis</taxon>
        <taxon>Zopfiaceae</taxon>
        <taxon>Zopfia</taxon>
    </lineage>
</organism>
<evidence type="ECO:0000313" key="12">
    <source>
        <dbReference type="Proteomes" id="UP000800200"/>
    </source>
</evidence>
<dbReference type="Proteomes" id="UP000800200">
    <property type="component" value="Unassembled WGS sequence"/>
</dbReference>
<keyword evidence="4" id="KW-0547">Nucleotide-binding</keyword>
<evidence type="ECO:0000256" key="6">
    <source>
        <dbReference type="ARBA" id="ARBA00022840"/>
    </source>
</evidence>
<evidence type="ECO:0000256" key="1">
    <source>
        <dbReference type="ARBA" id="ARBA00012513"/>
    </source>
</evidence>
<feature type="compositionally biased region" description="Polar residues" evidence="9">
    <location>
        <begin position="473"/>
        <end position="484"/>
    </location>
</feature>
<dbReference type="InterPro" id="IPR011009">
    <property type="entry name" value="Kinase-like_dom_sf"/>
</dbReference>
<gene>
    <name evidence="11" type="ORF">K469DRAFT_671245</name>
</gene>
<accession>A0A6A6DUZ1</accession>
<proteinExistence type="predicted"/>
<dbReference type="AlphaFoldDB" id="A0A6A6DUZ1"/>
<comment type="catalytic activity">
    <reaction evidence="8">
        <text>L-seryl-[protein] + ATP = O-phospho-L-seryl-[protein] + ADP + H(+)</text>
        <dbReference type="Rhea" id="RHEA:17989"/>
        <dbReference type="Rhea" id="RHEA-COMP:9863"/>
        <dbReference type="Rhea" id="RHEA-COMP:11604"/>
        <dbReference type="ChEBI" id="CHEBI:15378"/>
        <dbReference type="ChEBI" id="CHEBI:29999"/>
        <dbReference type="ChEBI" id="CHEBI:30616"/>
        <dbReference type="ChEBI" id="CHEBI:83421"/>
        <dbReference type="ChEBI" id="CHEBI:456216"/>
        <dbReference type="EC" id="2.7.11.1"/>
    </reaction>
</comment>
<dbReference type="Pfam" id="PF00069">
    <property type="entry name" value="Pkinase"/>
    <property type="match status" value="1"/>
</dbReference>
<dbReference type="PANTHER" id="PTHR43671:SF98">
    <property type="entry name" value="SERINE_THREONINE-PROTEIN KINASE NEK11"/>
    <property type="match status" value="1"/>
</dbReference>
<evidence type="ECO:0000256" key="9">
    <source>
        <dbReference type="SAM" id="MobiDB-lite"/>
    </source>
</evidence>
<evidence type="ECO:0000256" key="5">
    <source>
        <dbReference type="ARBA" id="ARBA00022777"/>
    </source>
</evidence>
<evidence type="ECO:0000259" key="10">
    <source>
        <dbReference type="PROSITE" id="PS50011"/>
    </source>
</evidence>
<dbReference type="SUPFAM" id="SSF56112">
    <property type="entry name" value="Protein kinase-like (PK-like)"/>
    <property type="match status" value="1"/>
</dbReference>
<dbReference type="EMBL" id="ML994652">
    <property type="protein sequence ID" value="KAF2181496.1"/>
    <property type="molecule type" value="Genomic_DNA"/>
</dbReference>
<feature type="domain" description="Protein kinase" evidence="10">
    <location>
        <begin position="34"/>
        <end position="328"/>
    </location>
</feature>
<keyword evidence="12" id="KW-1185">Reference proteome</keyword>
<sequence>MAARLHQIPHSSYATYFGWDGLLNLSSDEVESSLQIVATLGRGSLGIVDEVKAPSKNGVSFVRKRVLLPHIRRKQLLDIVKSEAEVVMALSHTHIVNVFGTYEHAPSSGLPSFSLLMAPVGDSDLARFLHEAGDDSWGLRPNNQENFWLRQWFSCLASALVYMHAQGVRHQDIKPSNIIHRGGHIFFTDFSSSTRFEPGCTTSTENPTRSSAMYSAPEILDRALDDSYSRHGLGSDIFSLGCVFVEMLLVLNGQSVTKFREQTLRKRNGLVCYSRNQTEIGSAISTYSKNTSVYYSIVVYPMLHPDRKERPSAEQVLNKIGVLGDHFIACRCGTPYPTGVNDLYENPTSSAPPLPPTSGISSVPPSAPSNPQSAPPPPPSHSRQQPLSLEPLPSPRLVSSKSRPKQLVDHFSFEVPLSPDHPSRSLNRKSMFDPPPSPPGLAGLLNRPLHSADKRATRSPPPRAQYSRRESPTLLTRRSATQPVPSHRPEKEVSGNTNKTRRKKKKNEPQAGNWFLRWTAGKAPPLA</sequence>
<protein>
    <recommendedName>
        <fullName evidence="1">non-specific serine/threonine protein kinase</fullName>
        <ecNumber evidence="1">2.7.11.1</ecNumber>
    </recommendedName>
</protein>
<dbReference type="GO" id="GO:0005524">
    <property type="term" value="F:ATP binding"/>
    <property type="evidence" value="ECO:0007669"/>
    <property type="project" value="UniProtKB-KW"/>
</dbReference>
<feature type="compositionally biased region" description="Pro residues" evidence="9">
    <location>
        <begin position="365"/>
        <end position="380"/>
    </location>
</feature>
<dbReference type="InterPro" id="IPR050660">
    <property type="entry name" value="NEK_Ser/Thr_kinase"/>
</dbReference>
<feature type="compositionally biased region" description="Low complexity" evidence="9">
    <location>
        <begin position="381"/>
        <end position="400"/>
    </location>
</feature>
<evidence type="ECO:0000256" key="4">
    <source>
        <dbReference type="ARBA" id="ARBA00022741"/>
    </source>
</evidence>
<dbReference type="GO" id="GO:0005634">
    <property type="term" value="C:nucleus"/>
    <property type="evidence" value="ECO:0007669"/>
    <property type="project" value="TreeGrafter"/>
</dbReference>
<reference evidence="11" key="1">
    <citation type="journal article" date="2020" name="Stud. Mycol.">
        <title>101 Dothideomycetes genomes: a test case for predicting lifestyles and emergence of pathogens.</title>
        <authorList>
            <person name="Haridas S."/>
            <person name="Albert R."/>
            <person name="Binder M."/>
            <person name="Bloem J."/>
            <person name="Labutti K."/>
            <person name="Salamov A."/>
            <person name="Andreopoulos B."/>
            <person name="Baker S."/>
            <person name="Barry K."/>
            <person name="Bills G."/>
            <person name="Bluhm B."/>
            <person name="Cannon C."/>
            <person name="Castanera R."/>
            <person name="Culley D."/>
            <person name="Daum C."/>
            <person name="Ezra D."/>
            <person name="Gonzalez J."/>
            <person name="Henrissat B."/>
            <person name="Kuo A."/>
            <person name="Liang C."/>
            <person name="Lipzen A."/>
            <person name="Lutzoni F."/>
            <person name="Magnuson J."/>
            <person name="Mondo S."/>
            <person name="Nolan M."/>
            <person name="Ohm R."/>
            <person name="Pangilinan J."/>
            <person name="Park H.-J."/>
            <person name="Ramirez L."/>
            <person name="Alfaro M."/>
            <person name="Sun H."/>
            <person name="Tritt A."/>
            <person name="Yoshinaga Y."/>
            <person name="Zwiers L.-H."/>
            <person name="Turgeon B."/>
            <person name="Goodwin S."/>
            <person name="Spatafora J."/>
            <person name="Crous P."/>
            <person name="Grigoriev I."/>
        </authorList>
    </citation>
    <scope>NUCLEOTIDE SEQUENCE</scope>
    <source>
        <strain evidence="11">CBS 207.26</strain>
    </source>
</reference>
<evidence type="ECO:0000256" key="3">
    <source>
        <dbReference type="ARBA" id="ARBA00022679"/>
    </source>
</evidence>
<dbReference type="OrthoDB" id="4062651at2759"/>